<comment type="subcellular location">
    <subcellularLocation>
        <location evidence="1">Membrane</location>
        <topology evidence="1">Multi-pass membrane protein</topology>
    </subcellularLocation>
</comment>
<feature type="transmembrane region" description="Helical" evidence="9">
    <location>
        <begin position="457"/>
        <end position="482"/>
    </location>
</feature>
<gene>
    <name evidence="10" type="ORF">BN980_GECA01s04322g</name>
</gene>
<feature type="transmembrane region" description="Helical" evidence="9">
    <location>
        <begin position="215"/>
        <end position="236"/>
    </location>
</feature>
<proteinExistence type="inferred from homology"/>
<organism evidence="10 11">
    <name type="scientific">Geotrichum candidum</name>
    <name type="common">Oospora lactis</name>
    <name type="synonym">Dipodascus geotrichum</name>
    <dbReference type="NCBI Taxonomy" id="1173061"/>
    <lineage>
        <taxon>Eukaryota</taxon>
        <taxon>Fungi</taxon>
        <taxon>Dikarya</taxon>
        <taxon>Ascomycota</taxon>
        <taxon>Saccharomycotina</taxon>
        <taxon>Dipodascomycetes</taxon>
        <taxon>Dipodascales</taxon>
        <taxon>Dipodascaceae</taxon>
        <taxon>Geotrichum</taxon>
    </lineage>
</organism>
<feature type="transmembrane region" description="Helical" evidence="9">
    <location>
        <begin position="394"/>
        <end position="413"/>
    </location>
</feature>
<name>A0A0J9YHH1_GEOCN</name>
<feature type="transmembrane region" description="Helical" evidence="9">
    <location>
        <begin position="747"/>
        <end position="768"/>
    </location>
</feature>
<dbReference type="NCBIfam" id="TIGR00727">
    <property type="entry name" value="ISP4_OPT"/>
    <property type="match status" value="1"/>
</dbReference>
<feature type="transmembrane region" description="Helical" evidence="9">
    <location>
        <begin position="314"/>
        <end position="335"/>
    </location>
</feature>
<dbReference type="Proteomes" id="UP000242525">
    <property type="component" value="Unassembled WGS sequence"/>
</dbReference>
<keyword evidence="7 9" id="KW-1133">Transmembrane helix</keyword>
<keyword evidence="11" id="KW-1185">Reference proteome</keyword>
<dbReference type="InterPro" id="IPR004648">
    <property type="entry name" value="Oligpept_transpt"/>
</dbReference>
<keyword evidence="5" id="KW-0571">Peptide transport</keyword>
<evidence type="ECO:0000313" key="11">
    <source>
        <dbReference type="Proteomes" id="UP000242525"/>
    </source>
</evidence>
<dbReference type="InterPro" id="IPR004813">
    <property type="entry name" value="OPT"/>
</dbReference>
<comment type="similarity">
    <text evidence="2">Belongs to the oligopeptide OPT transporter family.</text>
</comment>
<evidence type="ECO:0000256" key="9">
    <source>
        <dbReference type="SAM" id="Phobius"/>
    </source>
</evidence>
<evidence type="ECO:0000256" key="8">
    <source>
        <dbReference type="ARBA" id="ARBA00023136"/>
    </source>
</evidence>
<evidence type="ECO:0000256" key="5">
    <source>
        <dbReference type="ARBA" id="ARBA00022856"/>
    </source>
</evidence>
<evidence type="ECO:0000256" key="2">
    <source>
        <dbReference type="ARBA" id="ARBA00008807"/>
    </source>
</evidence>
<comment type="caution">
    <text evidence="10">The sequence shown here is derived from an EMBL/GenBank/DDBJ whole genome shotgun (WGS) entry which is preliminary data.</text>
</comment>
<feature type="transmembrane region" description="Helical" evidence="9">
    <location>
        <begin position="248"/>
        <end position="269"/>
    </location>
</feature>
<reference evidence="10" key="1">
    <citation type="submission" date="2014-03" db="EMBL/GenBank/DDBJ databases">
        <authorList>
            <person name="Casaregola S."/>
        </authorList>
    </citation>
    <scope>NUCLEOTIDE SEQUENCE [LARGE SCALE GENOMIC DNA]</scope>
    <source>
        <strain evidence="10">CLIB 918</strain>
    </source>
</reference>
<evidence type="ECO:0000313" key="10">
    <source>
        <dbReference type="EMBL" id="CDO51317.1"/>
    </source>
</evidence>
<dbReference type="NCBIfam" id="TIGR00728">
    <property type="entry name" value="OPT_sfam"/>
    <property type="match status" value="1"/>
</dbReference>
<dbReference type="PANTHER" id="PTHR22601">
    <property type="entry name" value="ISP4 LIKE PROTEIN"/>
    <property type="match status" value="1"/>
</dbReference>
<keyword evidence="8 9" id="KW-0472">Membrane</keyword>
<evidence type="ECO:0000256" key="3">
    <source>
        <dbReference type="ARBA" id="ARBA00022448"/>
    </source>
</evidence>
<feature type="transmembrane region" description="Helical" evidence="9">
    <location>
        <begin position="554"/>
        <end position="576"/>
    </location>
</feature>
<dbReference type="GO" id="GO:0035673">
    <property type="term" value="F:oligopeptide transmembrane transporter activity"/>
    <property type="evidence" value="ECO:0007669"/>
    <property type="project" value="InterPro"/>
</dbReference>
<feature type="transmembrane region" description="Helical" evidence="9">
    <location>
        <begin position="527"/>
        <end position="547"/>
    </location>
</feature>
<feature type="transmembrane region" description="Helical" evidence="9">
    <location>
        <begin position="705"/>
        <end position="727"/>
    </location>
</feature>
<evidence type="ECO:0000256" key="1">
    <source>
        <dbReference type="ARBA" id="ARBA00004141"/>
    </source>
</evidence>
<feature type="transmembrane region" description="Helical" evidence="9">
    <location>
        <begin position="582"/>
        <end position="606"/>
    </location>
</feature>
<evidence type="ECO:0000256" key="6">
    <source>
        <dbReference type="ARBA" id="ARBA00022927"/>
    </source>
</evidence>
<accession>A0A0J9YHH1</accession>
<feature type="transmembrane region" description="Helical" evidence="9">
    <location>
        <begin position="144"/>
        <end position="162"/>
    </location>
</feature>
<keyword evidence="4 9" id="KW-0812">Transmembrane</keyword>
<keyword evidence="3" id="KW-0813">Transport</keyword>
<keyword evidence="6" id="KW-0653">Protein transport</keyword>
<sequence>MNEKNITVDVSGADLSSKDSLNLDADQIHKIKVSFGADPDGETQDPISEFLYEKFRHITIEEAIDVLKTSIVYHDDDVNFPNEVMAKIQQIVEGPEAYGADIEVFERDAKVEATLIKFHSPYPEVRAVTSPFDDTEESAETFRAYFWGILWTIIGTGMNQFFSPRQPSISLSAGILQIFLMPCGKLTEYLPDWGFTFRGKRHSINPGPWTYKEQMFATIIFSVSIGGAYASLYNILVDRLPMYYDAAWATVGYQFLLVFSTQFVGFGFAGVMRRLIVYPVRAVWPTLLPTLALNKALAATETKKTINGWTISRYRFFLITFAAAFLYFWIPNYLFGATSYFNWMTWIKPDNFDLAVITGSIGGLGVNPIPTFDWTVVNYNSPLTIPFFSQMNQYIGSLIAGIVLIPAVFYTNYKWSGYLPVNSNQIFTNTGVRYNVTRVLTKGLLDYDKYMSYGPPFYTAANLVVYGAFFALYPFAIIYTFVVDWTAIKNSALDLWQTIKNPRRSNFENHDDPHSKMMSHYREVPDWWFVVVLIIALVLGIIMVQVYKETNTPVWGIFFAIGINFIFLIPITLIYAVTGFSFGLNVLVELIIGYIMPGNGTALNILKCYGYNIDGQAQSYISDQKMAHYAKIPPIAIFKGQMISTVFQCLVSVGIVNWQLSNIDGLCTKDQAQKFSCPGANTFFSASVFWGVIGPKKVFNGLYPILQWCFLIGALAPIPCLLAKRYFPKTTRYFQPTLIIGGMLQFAPYNLSYLTAGMYASFAFMHYLRKRYLTWWEKYNYVLSSSLTAGCAFSAVIIFFTVQYHPKDIVWWGNNVPYEGLDASLPGRLEIPEDPGYIGPSPENYP</sequence>
<protein>
    <submittedName>
        <fullName evidence="10">Similar to Saccharomyces cerevisiae YPR194C OPT2 Oligopeptide transporter</fullName>
    </submittedName>
</protein>
<feature type="transmembrane region" description="Helical" evidence="9">
    <location>
        <begin position="780"/>
        <end position="802"/>
    </location>
</feature>
<dbReference type="GO" id="GO:0015031">
    <property type="term" value="P:protein transport"/>
    <property type="evidence" value="ECO:0007669"/>
    <property type="project" value="UniProtKB-KW"/>
</dbReference>
<dbReference type="EMBL" id="CCBN010000001">
    <property type="protein sequence ID" value="CDO51317.1"/>
    <property type="molecule type" value="Genomic_DNA"/>
</dbReference>
<dbReference type="AlphaFoldDB" id="A0A0J9YHH1"/>
<dbReference type="Pfam" id="PF03169">
    <property type="entry name" value="OPT"/>
    <property type="match status" value="1"/>
</dbReference>
<evidence type="ECO:0000256" key="4">
    <source>
        <dbReference type="ARBA" id="ARBA00022692"/>
    </source>
</evidence>
<dbReference type="OrthoDB" id="9986677at2759"/>
<evidence type="ECO:0000256" key="7">
    <source>
        <dbReference type="ARBA" id="ARBA00022989"/>
    </source>
</evidence>
<dbReference type="GO" id="GO:0016020">
    <property type="term" value="C:membrane"/>
    <property type="evidence" value="ECO:0007669"/>
    <property type="project" value="UniProtKB-SubCell"/>
</dbReference>